<protein>
    <submittedName>
        <fullName evidence="1">Uncharacterized protein</fullName>
    </submittedName>
</protein>
<dbReference type="Proteomes" id="UP001162992">
    <property type="component" value="Chromosome 15"/>
</dbReference>
<name>A0ACC2BHP0_DIPCM</name>
<organism evidence="1 2">
    <name type="scientific">Diphasiastrum complanatum</name>
    <name type="common">Issler's clubmoss</name>
    <name type="synonym">Lycopodium complanatum</name>
    <dbReference type="NCBI Taxonomy" id="34168"/>
    <lineage>
        <taxon>Eukaryota</taxon>
        <taxon>Viridiplantae</taxon>
        <taxon>Streptophyta</taxon>
        <taxon>Embryophyta</taxon>
        <taxon>Tracheophyta</taxon>
        <taxon>Lycopodiopsida</taxon>
        <taxon>Lycopodiales</taxon>
        <taxon>Lycopodiaceae</taxon>
        <taxon>Lycopodioideae</taxon>
        <taxon>Diphasiastrum</taxon>
    </lineage>
</organism>
<keyword evidence="2" id="KW-1185">Reference proteome</keyword>
<sequence length="355" mass="38060">MAEGKMRALVCRKLGDPTLPLSHDSPLYIDPAYPRPKLSSPTHVRVRVKAVSVNYATPLQIEGKYQERPPLPFVPTGDFSGTVVEVGAQVKGLKVGDNVCGMAAQGAYADELVIEQSYLYLIPSGCDLVEAGGLLVAFGTSHLALVHRANLGSGQVLLVLGAAGGVGLAAVQIGKLLGAVVIGSARGQDKAELLRSSGADFVVDSSSGNFIQDVRAFLKSKNLKGVDVLYDPVGGKLFKDSMKLLNWGAQVLIIGFTSGGIPTIQANIALVKNLTFHGVYWGSYMNHPKRYILQESVEELLSLLAKGSIHVNVYRRFTLSEVNLAFSSIRERKVIGKVMVILDDTENTTDIQSKL</sequence>
<accession>A0ACC2BHP0</accession>
<gene>
    <name evidence="1" type="ORF">O6H91_15G040700</name>
</gene>
<comment type="caution">
    <text evidence="1">The sequence shown here is derived from an EMBL/GenBank/DDBJ whole genome shotgun (WGS) entry which is preliminary data.</text>
</comment>
<evidence type="ECO:0000313" key="2">
    <source>
        <dbReference type="Proteomes" id="UP001162992"/>
    </source>
</evidence>
<evidence type="ECO:0000313" key="1">
    <source>
        <dbReference type="EMBL" id="KAJ7529264.1"/>
    </source>
</evidence>
<dbReference type="EMBL" id="CM055106">
    <property type="protein sequence ID" value="KAJ7529264.1"/>
    <property type="molecule type" value="Genomic_DNA"/>
</dbReference>
<proteinExistence type="predicted"/>
<reference evidence="2" key="1">
    <citation type="journal article" date="2024" name="Proc. Natl. Acad. Sci. U.S.A.">
        <title>Extraordinary preservation of gene collinearity over three hundred million years revealed in homosporous lycophytes.</title>
        <authorList>
            <person name="Li C."/>
            <person name="Wickell D."/>
            <person name="Kuo L.Y."/>
            <person name="Chen X."/>
            <person name="Nie B."/>
            <person name="Liao X."/>
            <person name="Peng D."/>
            <person name="Ji J."/>
            <person name="Jenkins J."/>
            <person name="Williams M."/>
            <person name="Shu S."/>
            <person name="Plott C."/>
            <person name="Barry K."/>
            <person name="Rajasekar S."/>
            <person name="Grimwood J."/>
            <person name="Han X."/>
            <person name="Sun S."/>
            <person name="Hou Z."/>
            <person name="He W."/>
            <person name="Dai G."/>
            <person name="Sun C."/>
            <person name="Schmutz J."/>
            <person name="Leebens-Mack J.H."/>
            <person name="Li F.W."/>
            <person name="Wang L."/>
        </authorList>
    </citation>
    <scope>NUCLEOTIDE SEQUENCE [LARGE SCALE GENOMIC DNA]</scope>
    <source>
        <strain evidence="2">cv. PW_Plant_1</strain>
    </source>
</reference>